<gene>
    <name evidence="2" type="ordered locus">RL4199</name>
</gene>
<accession>Q1MBJ5</accession>
<proteinExistence type="predicted"/>
<evidence type="ECO:0000313" key="2">
    <source>
        <dbReference type="EMBL" id="CAK09688.1"/>
    </source>
</evidence>
<keyword evidence="3" id="KW-1185">Reference proteome</keyword>
<protein>
    <submittedName>
        <fullName evidence="2">Uncharacterized protein</fullName>
    </submittedName>
</protein>
<dbReference type="HOGENOM" id="CLU_2438685_0_0_5"/>
<name>Q1MBJ5_RHIJ3</name>
<dbReference type="EnsemblBacteria" id="CAK09688">
    <property type="protein sequence ID" value="CAK09688"/>
    <property type="gene ID" value="RL4199"/>
</dbReference>
<evidence type="ECO:0000256" key="1">
    <source>
        <dbReference type="SAM" id="MobiDB-lite"/>
    </source>
</evidence>
<sequence length="90" mass="10093">MLRYVAGFSTRGPASKLAFGIAADFHLVTLDGAVDDDGGDETHPNDQQAKEHQRDDRRRVMLQRRALRKPCGESIETVSGETTDRHEQEQ</sequence>
<evidence type="ECO:0000313" key="3">
    <source>
        <dbReference type="Proteomes" id="UP000006575"/>
    </source>
</evidence>
<dbReference type="Proteomes" id="UP000006575">
    <property type="component" value="Chromosome"/>
</dbReference>
<feature type="compositionally biased region" description="Basic and acidic residues" evidence="1">
    <location>
        <begin position="40"/>
        <end position="59"/>
    </location>
</feature>
<dbReference type="KEGG" id="rle:RL4199"/>
<dbReference type="EMBL" id="AM236080">
    <property type="protein sequence ID" value="CAK09688.1"/>
    <property type="molecule type" value="Genomic_DNA"/>
</dbReference>
<feature type="region of interest" description="Disordered" evidence="1">
    <location>
        <begin position="32"/>
        <end position="90"/>
    </location>
</feature>
<dbReference type="AlphaFoldDB" id="Q1MBJ5"/>
<reference evidence="2 3" key="1">
    <citation type="journal article" date="2006" name="Genome Biol.">
        <title>The genome of Rhizobium leguminosarum has recognizable core and accessory components.</title>
        <authorList>
            <person name="Young J.W."/>
            <person name="Crossman L.C."/>
            <person name="Johnston A.W.B."/>
            <person name="Thomson N.R."/>
            <person name="Ghazoui Z.F."/>
            <person name="Hull K.H."/>
            <person name="Wexler M."/>
            <person name="Curson A.R.J."/>
            <person name="Todd J.D."/>
            <person name="Poole P.S."/>
            <person name="Mauchline T.H."/>
            <person name="East A.K."/>
            <person name="Quail M.A."/>
            <person name="Churcher C."/>
            <person name="Arrowsmith C."/>
            <person name="Cherevach A."/>
            <person name="Chillingworth T."/>
            <person name="Clarke K."/>
            <person name="Cronin A."/>
            <person name="Davis P."/>
            <person name="Fraser A."/>
            <person name="Hance Z."/>
            <person name="Hauser H."/>
            <person name="Jagels K."/>
            <person name="Moule S."/>
            <person name="Mungall K."/>
            <person name="Norbertczak H."/>
            <person name="Rabbinowitsch E."/>
            <person name="Sanders M."/>
            <person name="Simmonds M."/>
            <person name="Whitehead S."/>
            <person name="Parkhill J."/>
        </authorList>
    </citation>
    <scope>NUCLEOTIDE SEQUENCE [LARGE SCALE GENOMIC DNA]</scope>
    <source>
        <strain evidence="3">DSM 114642 / LMG 32736 / 3841</strain>
    </source>
</reference>
<organism evidence="2 3">
    <name type="scientific">Rhizobium johnstonii (strain DSM 114642 / LMG 32736 / 3841)</name>
    <name type="common">Rhizobium leguminosarum bv. viciae</name>
    <dbReference type="NCBI Taxonomy" id="216596"/>
    <lineage>
        <taxon>Bacteria</taxon>
        <taxon>Pseudomonadati</taxon>
        <taxon>Pseudomonadota</taxon>
        <taxon>Alphaproteobacteria</taxon>
        <taxon>Hyphomicrobiales</taxon>
        <taxon>Rhizobiaceae</taxon>
        <taxon>Rhizobium/Agrobacterium group</taxon>
        <taxon>Rhizobium</taxon>
        <taxon>Rhizobium johnstonii</taxon>
    </lineage>
</organism>